<dbReference type="EMBL" id="JABAGO010000071">
    <property type="protein sequence ID" value="NMF01207.1"/>
    <property type="molecule type" value="Genomic_DNA"/>
</dbReference>
<dbReference type="GeneID" id="92841641"/>
<feature type="compositionally biased region" description="Basic and acidic residues" evidence="1">
    <location>
        <begin position="83"/>
        <end position="94"/>
    </location>
</feature>
<reference evidence="2 3" key="1">
    <citation type="submission" date="2020-04" db="EMBL/GenBank/DDBJ databases">
        <authorList>
            <person name="Hitch T.C.A."/>
            <person name="Wylensek D."/>
            <person name="Clavel T."/>
        </authorList>
    </citation>
    <scope>NUCLEOTIDE SEQUENCE [LARGE SCALE GENOMIC DNA]</scope>
    <source>
        <strain evidence="2 3">WB01_D5_05</strain>
    </source>
</reference>
<protein>
    <submittedName>
        <fullName evidence="2">Uncharacterized protein</fullName>
    </submittedName>
</protein>
<evidence type="ECO:0000313" key="3">
    <source>
        <dbReference type="Proteomes" id="UP000561326"/>
    </source>
</evidence>
<evidence type="ECO:0000313" key="2">
    <source>
        <dbReference type="EMBL" id="NMF01207.1"/>
    </source>
</evidence>
<feature type="compositionally biased region" description="Basic residues" evidence="1">
    <location>
        <begin position="95"/>
        <end position="108"/>
    </location>
</feature>
<evidence type="ECO:0000256" key="1">
    <source>
        <dbReference type="SAM" id="MobiDB-lite"/>
    </source>
</evidence>
<dbReference type="OrthoDB" id="9996128at2"/>
<feature type="region of interest" description="Disordered" evidence="1">
    <location>
        <begin position="83"/>
        <end position="108"/>
    </location>
</feature>
<proteinExistence type="predicted"/>
<organism evidence="2 3">
    <name type="scientific">Aneurinibacillus aneurinilyticus</name>
    <name type="common">Bacillus aneurinolyticus</name>
    <dbReference type="NCBI Taxonomy" id="1391"/>
    <lineage>
        <taxon>Bacteria</taxon>
        <taxon>Bacillati</taxon>
        <taxon>Bacillota</taxon>
        <taxon>Bacilli</taxon>
        <taxon>Bacillales</taxon>
        <taxon>Paenibacillaceae</taxon>
        <taxon>Aneurinibacillus group</taxon>
        <taxon>Aneurinibacillus</taxon>
    </lineage>
</organism>
<name>A0A848D4Y9_ANEAE</name>
<dbReference type="AlphaFoldDB" id="A0A848D4Y9"/>
<gene>
    <name evidence="2" type="ORF">HF838_23705</name>
</gene>
<dbReference type="Proteomes" id="UP000561326">
    <property type="component" value="Unassembled WGS sequence"/>
</dbReference>
<dbReference type="RefSeq" id="WP_021624704.1">
    <property type="nucleotide sequence ID" value="NZ_CABKST010000269.1"/>
</dbReference>
<sequence length="108" mass="12893">MGFKDAVIAILSLADPDMLRENSRSWQIDGKQYAKRDAGPNMRMKMTCGYGENVEKYFTEQKQPSLQHLVITMPHPKTEWEECVRNHQERDRPRWKQRKQNMKKGERK</sequence>
<accession>A0A848D4Y9</accession>
<comment type="caution">
    <text evidence="2">The sequence shown here is derived from an EMBL/GenBank/DDBJ whole genome shotgun (WGS) entry which is preliminary data.</text>
</comment>